<name>A0A6C0EIT5_9ZZZZ</name>
<accession>A0A6C0EIT5</accession>
<sequence>MIRFFNFLLLLKGNIIYSRSIGKQSDKLFDIVPTGKTFSIWSVIYYRLFRFSLSINTNEAINELYFKSNKLNVDWLKYIDESSLNKDQNFEKAFEIMIELKQTLKDILVIYKTEFEFKDLYVYEAFKLYYSWISVAFLIQEDSIKKKGNIKERLLGLITNETLSGEFINSGVILWAISGLYNKDTFEEYRGDILNSSKFNENEIDKIKNQTNIGSYINTKFIN</sequence>
<proteinExistence type="predicted"/>
<evidence type="ECO:0000313" key="1">
    <source>
        <dbReference type="EMBL" id="QHT28947.1"/>
    </source>
</evidence>
<dbReference type="AlphaFoldDB" id="A0A6C0EIT5"/>
<dbReference type="EMBL" id="MN738866">
    <property type="protein sequence ID" value="QHT28947.1"/>
    <property type="molecule type" value="Genomic_DNA"/>
</dbReference>
<reference evidence="1" key="1">
    <citation type="journal article" date="2020" name="Nature">
        <title>Giant virus diversity and host interactions through global metagenomics.</title>
        <authorList>
            <person name="Schulz F."/>
            <person name="Roux S."/>
            <person name="Paez-Espino D."/>
            <person name="Jungbluth S."/>
            <person name="Walsh D.A."/>
            <person name="Denef V.J."/>
            <person name="McMahon K.D."/>
            <person name="Konstantinidis K.T."/>
            <person name="Eloe-Fadrosh E.A."/>
            <person name="Kyrpides N.C."/>
            <person name="Woyke T."/>
        </authorList>
    </citation>
    <scope>NUCLEOTIDE SEQUENCE</scope>
    <source>
        <strain evidence="1">GVMAG-M-3300001351-8</strain>
    </source>
</reference>
<protein>
    <submittedName>
        <fullName evidence="1">Uncharacterized protein</fullName>
    </submittedName>
</protein>
<organism evidence="1">
    <name type="scientific">viral metagenome</name>
    <dbReference type="NCBI Taxonomy" id="1070528"/>
    <lineage>
        <taxon>unclassified sequences</taxon>
        <taxon>metagenomes</taxon>
        <taxon>organismal metagenomes</taxon>
    </lineage>
</organism>